<protein>
    <submittedName>
        <fullName evidence="2 3">Uncharacterized protein</fullName>
    </submittedName>
</protein>
<reference evidence="2" key="2">
    <citation type="submission" date="2017-06" db="EMBL/GenBank/DDBJ databases">
        <title>WGS assembly of Brachypodium distachyon.</title>
        <authorList>
            <consortium name="The International Brachypodium Initiative"/>
            <person name="Lucas S."/>
            <person name="Harmon-Smith M."/>
            <person name="Lail K."/>
            <person name="Tice H."/>
            <person name="Grimwood J."/>
            <person name="Bruce D."/>
            <person name="Barry K."/>
            <person name="Shu S."/>
            <person name="Lindquist E."/>
            <person name="Wang M."/>
            <person name="Pitluck S."/>
            <person name="Vogel J.P."/>
            <person name="Garvin D.F."/>
            <person name="Mockler T.C."/>
            <person name="Schmutz J."/>
            <person name="Rokhsar D."/>
            <person name="Bevan M.W."/>
        </authorList>
    </citation>
    <scope>NUCLEOTIDE SEQUENCE</scope>
    <source>
        <strain evidence="2">Bd21</strain>
    </source>
</reference>
<feature type="region of interest" description="Disordered" evidence="1">
    <location>
        <begin position="45"/>
        <end position="69"/>
    </location>
</feature>
<dbReference type="InParanoid" id="A0A2K2CI71"/>
<dbReference type="InterPro" id="IPR011012">
    <property type="entry name" value="Longin-like_dom_sf"/>
</dbReference>
<keyword evidence="4" id="KW-1185">Reference proteome</keyword>
<dbReference type="EnsemblPlants" id="PNT61719">
    <property type="protein sequence ID" value="PNT61719"/>
    <property type="gene ID" value="BRADI_5g19522v3"/>
</dbReference>
<dbReference type="Proteomes" id="UP000008810">
    <property type="component" value="Chromosome 5"/>
</dbReference>
<dbReference type="STRING" id="15368.A0A2K2CI71"/>
<dbReference type="Gramene" id="PNT61719">
    <property type="protein sequence ID" value="PNT61719"/>
    <property type="gene ID" value="BRADI_5g19522v3"/>
</dbReference>
<evidence type="ECO:0000256" key="1">
    <source>
        <dbReference type="SAM" id="MobiDB-lite"/>
    </source>
</evidence>
<reference evidence="3" key="3">
    <citation type="submission" date="2018-08" db="UniProtKB">
        <authorList>
            <consortium name="EnsemblPlants"/>
        </authorList>
    </citation>
    <scope>IDENTIFICATION</scope>
    <source>
        <strain evidence="3">cv. Bd21</strain>
    </source>
</reference>
<accession>A0A2K2CI71</accession>
<dbReference type="ExpressionAtlas" id="A0A2K2CI71">
    <property type="expression patterns" value="baseline"/>
</dbReference>
<dbReference type="SUPFAM" id="SSF64356">
    <property type="entry name" value="SNARE-like"/>
    <property type="match status" value="1"/>
</dbReference>
<reference evidence="2 3" key="1">
    <citation type="journal article" date="2010" name="Nature">
        <title>Genome sequencing and analysis of the model grass Brachypodium distachyon.</title>
        <authorList>
            <consortium name="International Brachypodium Initiative"/>
        </authorList>
    </citation>
    <scope>NUCLEOTIDE SEQUENCE [LARGE SCALE GENOMIC DNA]</scope>
    <source>
        <strain evidence="2 3">Bd21</strain>
    </source>
</reference>
<evidence type="ECO:0000313" key="4">
    <source>
        <dbReference type="Proteomes" id="UP000008810"/>
    </source>
</evidence>
<dbReference type="GO" id="GO:0005484">
    <property type="term" value="F:SNAP receptor activity"/>
    <property type="evidence" value="ECO:0000318"/>
    <property type="project" value="GO_Central"/>
</dbReference>
<proteinExistence type="predicted"/>
<name>A0A2K2CI71_BRADI</name>
<feature type="compositionally biased region" description="Low complexity" evidence="1">
    <location>
        <begin position="81"/>
        <end position="92"/>
    </location>
</feature>
<dbReference type="AlphaFoldDB" id="A0A2K2CI71"/>
<dbReference type="GO" id="GO:0006888">
    <property type="term" value="P:endoplasmic reticulum to Golgi vesicle-mediated transport"/>
    <property type="evidence" value="ECO:0000318"/>
    <property type="project" value="GO_Central"/>
</dbReference>
<organism evidence="2">
    <name type="scientific">Brachypodium distachyon</name>
    <name type="common">Purple false brome</name>
    <name type="synonym">Trachynia distachya</name>
    <dbReference type="NCBI Taxonomy" id="15368"/>
    <lineage>
        <taxon>Eukaryota</taxon>
        <taxon>Viridiplantae</taxon>
        <taxon>Streptophyta</taxon>
        <taxon>Embryophyta</taxon>
        <taxon>Tracheophyta</taxon>
        <taxon>Spermatophyta</taxon>
        <taxon>Magnoliopsida</taxon>
        <taxon>Liliopsida</taxon>
        <taxon>Poales</taxon>
        <taxon>Poaceae</taxon>
        <taxon>BOP clade</taxon>
        <taxon>Pooideae</taxon>
        <taxon>Stipodae</taxon>
        <taxon>Brachypodieae</taxon>
        <taxon>Brachypodium</taxon>
    </lineage>
</organism>
<feature type="region of interest" description="Disordered" evidence="1">
    <location>
        <begin position="81"/>
        <end position="117"/>
    </location>
</feature>
<dbReference type="PANTHER" id="PTHR45806:SF1">
    <property type="entry name" value="SYNAPTOBREVIN HOMOLOG YKT6"/>
    <property type="match status" value="1"/>
</dbReference>
<evidence type="ECO:0000313" key="3">
    <source>
        <dbReference type="EnsemblPlants" id="PNT61719"/>
    </source>
</evidence>
<sequence>MERRKKGKKLKEDEPAYLVKKGHDLVSEHALARAQFCSVTAEAVPAGTSATTAAPPPPLSASRQSGSLRPTCRRRLPSLRSAAARGLSRGGSHTVTPPRATRLTAARPSPRSFPPSFLSTHLHVRRRSCLGAGEMKLMAPPVLKPSSSGACGSSTSSDGGGPGSEAFLLANATYVSHFGYFQHGAPREFIVFVVRTVAQRTQPGQHEADQWFIALKELYLFIYVRCPFM</sequence>
<dbReference type="Gene3D" id="3.30.450.50">
    <property type="entry name" value="Longin domain"/>
    <property type="match status" value="1"/>
</dbReference>
<feature type="compositionally biased region" description="Low complexity" evidence="1">
    <location>
        <begin position="107"/>
        <end position="117"/>
    </location>
</feature>
<dbReference type="OrthoDB" id="27923at2759"/>
<evidence type="ECO:0000313" key="2">
    <source>
        <dbReference type="EMBL" id="PNT61719.1"/>
    </source>
</evidence>
<dbReference type="GO" id="GO:0005794">
    <property type="term" value="C:Golgi apparatus"/>
    <property type="evidence" value="ECO:0000318"/>
    <property type="project" value="GO_Central"/>
</dbReference>
<dbReference type="EMBL" id="CM000884">
    <property type="protein sequence ID" value="PNT61719.1"/>
    <property type="molecule type" value="Genomic_DNA"/>
</dbReference>
<dbReference type="PANTHER" id="PTHR45806">
    <property type="entry name" value="SYNAPTOBREVIN HOMOLOG YKT6"/>
    <property type="match status" value="1"/>
</dbReference>
<gene>
    <name evidence="2" type="ORF">BRADI_5g19522v3</name>
</gene>